<dbReference type="InterPro" id="IPR003314">
    <property type="entry name" value="Mu-type_HTH"/>
</dbReference>
<dbReference type="EMBL" id="CP007230">
    <property type="protein sequence ID" value="AHK21114.1"/>
    <property type="molecule type" value="Genomic_DNA"/>
</dbReference>
<dbReference type="Proteomes" id="UP000019439">
    <property type="component" value="Chromosome"/>
</dbReference>
<keyword evidence="3" id="KW-1185">Reference proteome</keyword>
<dbReference type="PROSITE" id="PS51702">
    <property type="entry name" value="HTH_MU"/>
    <property type="match status" value="1"/>
</dbReference>
<protein>
    <recommendedName>
        <fullName evidence="1">HTH Mu-type domain-containing protein</fullName>
    </recommendedName>
</protein>
<name>A0ABN4CU65_9GAMM</name>
<dbReference type="InterPro" id="IPR009061">
    <property type="entry name" value="DNA-bd_dom_put_sf"/>
</dbReference>
<dbReference type="SUPFAM" id="SSF46955">
    <property type="entry name" value="Putative DNA-binding domain"/>
    <property type="match status" value="1"/>
</dbReference>
<dbReference type="InterPro" id="IPR036388">
    <property type="entry name" value="WH-like_DNA-bd_sf"/>
</dbReference>
<sequence>MISGLKFMKNNLPQETHADNEQWLSAPAFVGKPGMPGTAKGCRLRLEKLAAMHPDIKRKRTGHKGFEYHIRAAGMSLQSERVEQQQKTQIASPYGSDEQLNLWVQLFKTMKPQSRDRLLKQALEQVADDLMLTTNMEPEVMMLARQLMTLSEEQRQQLLSSISHA</sequence>
<proteinExistence type="predicted"/>
<evidence type="ECO:0000313" key="2">
    <source>
        <dbReference type="EMBL" id="AHK21114.1"/>
    </source>
</evidence>
<evidence type="ECO:0000259" key="1">
    <source>
        <dbReference type="PROSITE" id="PS51702"/>
    </source>
</evidence>
<evidence type="ECO:0000313" key="3">
    <source>
        <dbReference type="Proteomes" id="UP000019439"/>
    </source>
</evidence>
<accession>A0ABN4CU65</accession>
<feature type="domain" description="HTH Mu-type" evidence="1">
    <location>
        <begin position="20"/>
        <end position="89"/>
    </location>
</feature>
<dbReference type="Gene3D" id="1.10.10.10">
    <property type="entry name" value="Winged helix-like DNA-binding domain superfamily/Winged helix DNA-binding domain"/>
    <property type="match status" value="1"/>
</dbReference>
<organism evidence="2 3">
    <name type="scientific">Yersinia similis</name>
    <dbReference type="NCBI Taxonomy" id="367190"/>
    <lineage>
        <taxon>Bacteria</taxon>
        <taxon>Pseudomonadati</taxon>
        <taxon>Pseudomonadota</taxon>
        <taxon>Gammaproteobacteria</taxon>
        <taxon>Enterobacterales</taxon>
        <taxon>Yersiniaceae</taxon>
        <taxon>Yersinia</taxon>
    </lineage>
</organism>
<gene>
    <name evidence="2" type="ORF">BF17_18955</name>
</gene>
<reference evidence="2 3" key="1">
    <citation type="journal article" date="2014" name="Genome Announc.">
        <title>Genome Sequence of Yersinia similis Y228T, a Member of the Yersinia pseudotuberculosis Complex.</title>
        <authorList>
            <person name="Sprague L.D."/>
            <person name="Neubauer H."/>
        </authorList>
    </citation>
    <scope>NUCLEOTIDE SEQUENCE [LARGE SCALE GENOMIC DNA]</scope>
    <source>
        <strain evidence="2 3">228</strain>
    </source>
</reference>